<dbReference type="InterPro" id="IPR036549">
    <property type="entry name" value="CX6/COA6-like_sf"/>
</dbReference>
<dbReference type="AlphaFoldDB" id="M2Y8P6"/>
<comment type="subcellular location">
    <subcellularLocation>
        <location evidence="1">Mitochondrion</location>
    </subcellularLocation>
</comment>
<evidence type="ECO:0000256" key="3">
    <source>
        <dbReference type="ARBA" id="ARBA00023157"/>
    </source>
</evidence>
<keyword evidence="3" id="KW-1015">Disulfide bond</keyword>
<accession>M2Y8P6</accession>
<dbReference type="Proteomes" id="UP000030680">
    <property type="component" value="Unassembled WGS sequence"/>
</dbReference>
<dbReference type="EMBL" id="KB454487">
    <property type="protein sequence ID" value="EME32214.1"/>
    <property type="molecule type" value="Genomic_DNA"/>
</dbReference>
<dbReference type="RefSeq" id="XP_005708734.1">
    <property type="nucleotide sequence ID" value="XM_005708677.1"/>
</dbReference>
<organism evidence="4 5">
    <name type="scientific">Galdieria sulphuraria</name>
    <name type="common">Red alga</name>
    <dbReference type="NCBI Taxonomy" id="130081"/>
    <lineage>
        <taxon>Eukaryota</taxon>
        <taxon>Rhodophyta</taxon>
        <taxon>Bangiophyceae</taxon>
        <taxon>Galdieriales</taxon>
        <taxon>Galdieriaceae</taxon>
        <taxon>Galdieria</taxon>
    </lineage>
</organism>
<dbReference type="GeneID" id="17090806"/>
<dbReference type="OrthoDB" id="5545577at2759"/>
<protein>
    <submittedName>
        <fullName evidence="4">Cytochrome-c oxidase-like protein isoform 2</fullName>
    </submittedName>
</protein>
<dbReference type="InterPro" id="IPR048280">
    <property type="entry name" value="COX6B-like"/>
</dbReference>
<dbReference type="GO" id="GO:0005739">
    <property type="term" value="C:mitochondrion"/>
    <property type="evidence" value="ECO:0007669"/>
    <property type="project" value="UniProtKB-SubCell"/>
</dbReference>
<dbReference type="Gramene" id="EME32214">
    <property type="protein sequence ID" value="EME32214"/>
    <property type="gene ID" value="Gasu_06230"/>
</dbReference>
<keyword evidence="2" id="KW-0496">Mitochondrion</keyword>
<gene>
    <name evidence="4" type="ORF">Gasu_06230</name>
</gene>
<evidence type="ECO:0000256" key="1">
    <source>
        <dbReference type="ARBA" id="ARBA00004173"/>
    </source>
</evidence>
<sequence>MKVENDVVQEDKESSNPVVDNYLSAKKRERYVGFQQLHILLQLVFSCYEARDRYFLCLDNVERRNGRQASYDGVDCIEEYRQYTNHCLSSWVRYFNQQRKIAQSKPRDFVPKQNK</sequence>
<dbReference type="SUPFAM" id="SSF47694">
    <property type="entry name" value="Cytochrome c oxidase subunit h"/>
    <property type="match status" value="1"/>
</dbReference>
<keyword evidence="5" id="KW-1185">Reference proteome</keyword>
<evidence type="ECO:0000313" key="4">
    <source>
        <dbReference type="EMBL" id="EME32214.1"/>
    </source>
</evidence>
<dbReference type="Pfam" id="PF02297">
    <property type="entry name" value="COX6B"/>
    <property type="match status" value="1"/>
</dbReference>
<evidence type="ECO:0000256" key="2">
    <source>
        <dbReference type="ARBA" id="ARBA00023128"/>
    </source>
</evidence>
<evidence type="ECO:0000313" key="5">
    <source>
        <dbReference type="Proteomes" id="UP000030680"/>
    </source>
</evidence>
<dbReference type="Gene3D" id="1.10.10.140">
    <property type="entry name" value="Cytochrome c oxidase, subunit VIb"/>
    <property type="match status" value="1"/>
</dbReference>
<proteinExistence type="predicted"/>
<reference evidence="5" key="1">
    <citation type="journal article" date="2013" name="Science">
        <title>Gene transfer from bacteria and archaea facilitated evolution of an extremophilic eukaryote.</title>
        <authorList>
            <person name="Schonknecht G."/>
            <person name="Chen W.H."/>
            <person name="Ternes C.M."/>
            <person name="Barbier G.G."/>
            <person name="Shrestha R.P."/>
            <person name="Stanke M."/>
            <person name="Brautigam A."/>
            <person name="Baker B.J."/>
            <person name="Banfield J.F."/>
            <person name="Garavito R.M."/>
            <person name="Carr K."/>
            <person name="Wilkerson C."/>
            <person name="Rensing S.A."/>
            <person name="Gagneul D."/>
            <person name="Dickenson N.E."/>
            <person name="Oesterhelt C."/>
            <person name="Lercher M.J."/>
            <person name="Weber A.P."/>
        </authorList>
    </citation>
    <scope>NUCLEOTIDE SEQUENCE [LARGE SCALE GENOMIC DNA]</scope>
    <source>
        <strain evidence="5">074W</strain>
    </source>
</reference>
<name>M2Y8P6_GALSU</name>